<feature type="transmembrane region" description="Helical" evidence="8">
    <location>
        <begin position="34"/>
        <end position="55"/>
    </location>
</feature>
<evidence type="ECO:0000256" key="3">
    <source>
        <dbReference type="ARBA" id="ARBA00022448"/>
    </source>
</evidence>
<name>A0A1H1DFC1_9MICC</name>
<dbReference type="InterPro" id="IPR004776">
    <property type="entry name" value="Mem_transp_PIN-like"/>
</dbReference>
<dbReference type="RefSeq" id="WP_074703199.1">
    <property type="nucleotide sequence ID" value="NZ_CP018863.1"/>
</dbReference>
<feature type="transmembrane region" description="Helical" evidence="8">
    <location>
        <begin position="124"/>
        <end position="142"/>
    </location>
</feature>
<evidence type="ECO:0000256" key="4">
    <source>
        <dbReference type="ARBA" id="ARBA00022475"/>
    </source>
</evidence>
<sequence length="306" mass="32144">MVGVLIGFAIVGAVIVVGYIAARFQIGGPHAGQALTQTAFFITNPALLFTVLAQADLEAVFSAYVPIALITALATAGLYVLLSRIWFRRPAAETAVGAMASSYVNANNIGIPIALYALGNATPVAPVLLIQLLLLAPAYLTILDLSSGRKPSLKNILTQPFRNPMIIASFLGVAVAWTGVELPEVVWEPLMLLGGAAVPLVLMAFGMSLRGSRPLKVSEGRTEVIVATALKSAVMPLLTYVVATFLFRLDAELVFGAVIMAALPSAQNVFLFASRYGRGITMARDVVLLSSALAVPALIVAAWLLA</sequence>
<feature type="transmembrane region" description="Helical" evidence="8">
    <location>
        <begin position="253"/>
        <end position="274"/>
    </location>
</feature>
<keyword evidence="10" id="KW-1185">Reference proteome</keyword>
<dbReference type="KEGG" id="acry:AC20117_05460"/>
<accession>A0A1H1DFC1</accession>
<dbReference type="InterPro" id="IPR038770">
    <property type="entry name" value="Na+/solute_symporter_sf"/>
</dbReference>
<feature type="transmembrane region" description="Helical" evidence="8">
    <location>
        <begin position="6"/>
        <end position="22"/>
    </location>
</feature>
<evidence type="ECO:0008006" key="11">
    <source>
        <dbReference type="Google" id="ProtNLM"/>
    </source>
</evidence>
<feature type="transmembrane region" description="Helical" evidence="8">
    <location>
        <begin position="286"/>
        <end position="305"/>
    </location>
</feature>
<evidence type="ECO:0000256" key="1">
    <source>
        <dbReference type="ARBA" id="ARBA00004651"/>
    </source>
</evidence>
<feature type="transmembrane region" description="Helical" evidence="8">
    <location>
        <begin position="224"/>
        <end position="247"/>
    </location>
</feature>
<keyword evidence="4" id="KW-1003">Cell membrane</keyword>
<keyword evidence="3" id="KW-0813">Transport</keyword>
<dbReference type="STRING" id="37928.SAMN04489742_2393"/>
<keyword evidence="7 8" id="KW-0472">Membrane</keyword>
<keyword evidence="6 8" id="KW-1133">Transmembrane helix</keyword>
<dbReference type="Pfam" id="PF03547">
    <property type="entry name" value="Mem_trans"/>
    <property type="match status" value="1"/>
</dbReference>
<feature type="transmembrane region" description="Helical" evidence="8">
    <location>
        <begin position="192"/>
        <end position="212"/>
    </location>
</feature>
<dbReference type="PANTHER" id="PTHR36838:SF1">
    <property type="entry name" value="SLR1864 PROTEIN"/>
    <property type="match status" value="1"/>
</dbReference>
<dbReference type="EMBL" id="FNKH01000002">
    <property type="protein sequence ID" value="SDQ74566.1"/>
    <property type="molecule type" value="Genomic_DNA"/>
</dbReference>
<feature type="transmembrane region" description="Helical" evidence="8">
    <location>
        <begin position="163"/>
        <end position="180"/>
    </location>
</feature>
<dbReference type="AlphaFoldDB" id="A0A1H1DFC1"/>
<evidence type="ECO:0000313" key="9">
    <source>
        <dbReference type="EMBL" id="SDQ74566.1"/>
    </source>
</evidence>
<gene>
    <name evidence="9" type="ORF">SAMN04489742_2393</name>
</gene>
<reference evidence="9 10" key="1">
    <citation type="submission" date="2016-10" db="EMBL/GenBank/DDBJ databases">
        <authorList>
            <person name="de Groot N.N."/>
        </authorList>
    </citation>
    <scope>NUCLEOTIDE SEQUENCE [LARGE SCALE GENOMIC DNA]</scope>
    <source>
        <strain evidence="9 10">DSM 20117</strain>
    </source>
</reference>
<dbReference type="Proteomes" id="UP000181917">
    <property type="component" value="Unassembled WGS sequence"/>
</dbReference>
<comment type="similarity">
    <text evidence="2">Belongs to the auxin efflux carrier (TC 2.A.69) family.</text>
</comment>
<dbReference type="GO" id="GO:0005886">
    <property type="term" value="C:plasma membrane"/>
    <property type="evidence" value="ECO:0007669"/>
    <property type="project" value="UniProtKB-SubCell"/>
</dbReference>
<dbReference type="PANTHER" id="PTHR36838">
    <property type="entry name" value="AUXIN EFFLUX CARRIER FAMILY PROTEIN"/>
    <property type="match status" value="1"/>
</dbReference>
<dbReference type="Gene3D" id="1.20.1530.20">
    <property type="match status" value="1"/>
</dbReference>
<dbReference type="GO" id="GO:0055085">
    <property type="term" value="P:transmembrane transport"/>
    <property type="evidence" value="ECO:0007669"/>
    <property type="project" value="InterPro"/>
</dbReference>
<evidence type="ECO:0000256" key="2">
    <source>
        <dbReference type="ARBA" id="ARBA00010145"/>
    </source>
</evidence>
<evidence type="ECO:0000256" key="6">
    <source>
        <dbReference type="ARBA" id="ARBA00022989"/>
    </source>
</evidence>
<proteinExistence type="inferred from homology"/>
<feature type="transmembrane region" description="Helical" evidence="8">
    <location>
        <begin position="61"/>
        <end position="82"/>
    </location>
</feature>
<evidence type="ECO:0000256" key="5">
    <source>
        <dbReference type="ARBA" id="ARBA00022692"/>
    </source>
</evidence>
<keyword evidence="5 8" id="KW-0812">Transmembrane</keyword>
<comment type="subcellular location">
    <subcellularLocation>
        <location evidence="1">Cell membrane</location>
        <topology evidence="1">Multi-pass membrane protein</topology>
    </subcellularLocation>
</comment>
<organism evidence="9 10">
    <name type="scientific">Crystallibacter crystallopoietes</name>
    <dbReference type="NCBI Taxonomy" id="37928"/>
    <lineage>
        <taxon>Bacteria</taxon>
        <taxon>Bacillati</taxon>
        <taxon>Actinomycetota</taxon>
        <taxon>Actinomycetes</taxon>
        <taxon>Micrococcales</taxon>
        <taxon>Micrococcaceae</taxon>
        <taxon>Crystallibacter</taxon>
    </lineage>
</organism>
<evidence type="ECO:0000313" key="10">
    <source>
        <dbReference type="Proteomes" id="UP000181917"/>
    </source>
</evidence>
<evidence type="ECO:0000256" key="8">
    <source>
        <dbReference type="SAM" id="Phobius"/>
    </source>
</evidence>
<protein>
    <recommendedName>
        <fullName evidence="11">AEC family transporter</fullName>
    </recommendedName>
</protein>
<dbReference type="OrthoDB" id="5405318at2"/>
<evidence type="ECO:0000256" key="7">
    <source>
        <dbReference type="ARBA" id="ARBA00023136"/>
    </source>
</evidence>